<keyword evidence="4" id="KW-0804">Transcription</keyword>
<dbReference type="NCBIfam" id="TIGR02937">
    <property type="entry name" value="sigma70-ECF"/>
    <property type="match status" value="1"/>
</dbReference>
<dbReference type="Proteomes" id="UP000228533">
    <property type="component" value="Unassembled WGS sequence"/>
</dbReference>
<keyword evidence="3" id="KW-0731">Sigma factor</keyword>
<sequence length="191" mass="22235">MLTVKNCPVKASDAELVELVLDNSDYFICLMERYEAKLRRYILRLGRFSAEDGDDLLQEVFIKAYKNLRGFNIEMSFSAWIYRIAHNHVISQFRHNSARPLTVELDTNDNSLLATGLQLDGRIDQVLLAESIKRALEKLRPAYREILTLKFLEDRSYDELADILQKPPGTIATLIHKAKKEFKQHWTYEQS</sequence>
<dbReference type="InterPro" id="IPR013324">
    <property type="entry name" value="RNA_pol_sigma_r3/r4-like"/>
</dbReference>
<dbReference type="CDD" id="cd06171">
    <property type="entry name" value="Sigma70_r4"/>
    <property type="match status" value="1"/>
</dbReference>
<comment type="caution">
    <text evidence="7">The sequence shown here is derived from an EMBL/GenBank/DDBJ whole genome shotgun (WGS) entry which is preliminary data.</text>
</comment>
<proteinExistence type="inferred from homology"/>
<dbReference type="InterPro" id="IPR013325">
    <property type="entry name" value="RNA_pol_sigma_r2"/>
</dbReference>
<gene>
    <name evidence="7" type="ORF">COT94_04065</name>
</gene>
<organism evidence="7 8">
    <name type="scientific">Candidatus Falkowbacteria bacterium CG10_big_fil_rev_8_21_14_0_10_37_14</name>
    <dbReference type="NCBI Taxonomy" id="1974561"/>
    <lineage>
        <taxon>Bacteria</taxon>
        <taxon>Candidatus Falkowiibacteriota</taxon>
    </lineage>
</organism>
<dbReference type="AlphaFoldDB" id="A0A2M6WSL0"/>
<evidence type="ECO:0000256" key="1">
    <source>
        <dbReference type="ARBA" id="ARBA00010641"/>
    </source>
</evidence>
<dbReference type="GO" id="GO:0006352">
    <property type="term" value="P:DNA-templated transcription initiation"/>
    <property type="evidence" value="ECO:0007669"/>
    <property type="project" value="InterPro"/>
</dbReference>
<dbReference type="EMBL" id="PFAM01000023">
    <property type="protein sequence ID" value="PIT95735.1"/>
    <property type="molecule type" value="Genomic_DNA"/>
</dbReference>
<dbReference type="InterPro" id="IPR036388">
    <property type="entry name" value="WH-like_DNA-bd_sf"/>
</dbReference>
<dbReference type="Gene3D" id="1.10.1740.10">
    <property type="match status" value="1"/>
</dbReference>
<dbReference type="GO" id="GO:0016987">
    <property type="term" value="F:sigma factor activity"/>
    <property type="evidence" value="ECO:0007669"/>
    <property type="project" value="UniProtKB-KW"/>
</dbReference>
<dbReference type="InterPro" id="IPR013249">
    <property type="entry name" value="RNA_pol_sigma70_r4_t2"/>
</dbReference>
<dbReference type="InterPro" id="IPR007627">
    <property type="entry name" value="RNA_pol_sigma70_r2"/>
</dbReference>
<evidence type="ECO:0000256" key="3">
    <source>
        <dbReference type="ARBA" id="ARBA00023082"/>
    </source>
</evidence>
<dbReference type="SUPFAM" id="SSF88659">
    <property type="entry name" value="Sigma3 and sigma4 domains of RNA polymerase sigma factors"/>
    <property type="match status" value="1"/>
</dbReference>
<comment type="similarity">
    <text evidence="1">Belongs to the sigma-70 factor family. ECF subfamily.</text>
</comment>
<evidence type="ECO:0000313" key="8">
    <source>
        <dbReference type="Proteomes" id="UP000228533"/>
    </source>
</evidence>
<dbReference type="InterPro" id="IPR039425">
    <property type="entry name" value="RNA_pol_sigma-70-like"/>
</dbReference>
<evidence type="ECO:0000259" key="5">
    <source>
        <dbReference type="Pfam" id="PF04542"/>
    </source>
</evidence>
<reference evidence="8" key="1">
    <citation type="submission" date="2017-09" db="EMBL/GenBank/DDBJ databases">
        <title>Depth-based differentiation of microbial function through sediment-hosted aquifers and enrichment of novel symbionts in the deep terrestrial subsurface.</title>
        <authorList>
            <person name="Probst A.J."/>
            <person name="Ladd B."/>
            <person name="Jarett J.K."/>
            <person name="Geller-Mcgrath D.E."/>
            <person name="Sieber C.M.K."/>
            <person name="Emerson J.B."/>
            <person name="Anantharaman K."/>
            <person name="Thomas B.C."/>
            <person name="Malmstrom R."/>
            <person name="Stieglmeier M."/>
            <person name="Klingl A."/>
            <person name="Woyke T."/>
            <person name="Ryan C.M."/>
            <person name="Banfield J.F."/>
        </authorList>
    </citation>
    <scope>NUCLEOTIDE SEQUENCE [LARGE SCALE GENOMIC DNA]</scope>
</reference>
<dbReference type="GO" id="GO:0003677">
    <property type="term" value="F:DNA binding"/>
    <property type="evidence" value="ECO:0007669"/>
    <property type="project" value="InterPro"/>
</dbReference>
<dbReference type="Pfam" id="PF08281">
    <property type="entry name" value="Sigma70_r4_2"/>
    <property type="match status" value="1"/>
</dbReference>
<feature type="domain" description="RNA polymerase sigma factor 70 region 4 type 2" evidence="6">
    <location>
        <begin position="130"/>
        <end position="181"/>
    </location>
</feature>
<evidence type="ECO:0008006" key="9">
    <source>
        <dbReference type="Google" id="ProtNLM"/>
    </source>
</evidence>
<evidence type="ECO:0000313" key="7">
    <source>
        <dbReference type="EMBL" id="PIT95735.1"/>
    </source>
</evidence>
<feature type="domain" description="RNA polymerase sigma-70 region 2" evidence="5">
    <location>
        <begin position="30"/>
        <end position="97"/>
    </location>
</feature>
<protein>
    <recommendedName>
        <fullName evidence="9">RNA polymerase sigma factor</fullName>
    </recommendedName>
</protein>
<name>A0A2M6WSL0_9BACT</name>
<dbReference type="Gene3D" id="1.10.10.10">
    <property type="entry name" value="Winged helix-like DNA-binding domain superfamily/Winged helix DNA-binding domain"/>
    <property type="match status" value="1"/>
</dbReference>
<dbReference type="InterPro" id="IPR014284">
    <property type="entry name" value="RNA_pol_sigma-70_dom"/>
</dbReference>
<evidence type="ECO:0000259" key="6">
    <source>
        <dbReference type="Pfam" id="PF08281"/>
    </source>
</evidence>
<dbReference type="SUPFAM" id="SSF88946">
    <property type="entry name" value="Sigma2 domain of RNA polymerase sigma factors"/>
    <property type="match status" value="1"/>
</dbReference>
<evidence type="ECO:0000256" key="4">
    <source>
        <dbReference type="ARBA" id="ARBA00023163"/>
    </source>
</evidence>
<keyword evidence="2" id="KW-0805">Transcription regulation</keyword>
<dbReference type="PANTHER" id="PTHR43133">
    <property type="entry name" value="RNA POLYMERASE ECF-TYPE SIGMA FACTO"/>
    <property type="match status" value="1"/>
</dbReference>
<evidence type="ECO:0000256" key="2">
    <source>
        <dbReference type="ARBA" id="ARBA00023015"/>
    </source>
</evidence>
<accession>A0A2M6WSL0</accession>
<dbReference type="PANTHER" id="PTHR43133:SF51">
    <property type="entry name" value="RNA POLYMERASE SIGMA FACTOR"/>
    <property type="match status" value="1"/>
</dbReference>
<dbReference type="Pfam" id="PF04542">
    <property type="entry name" value="Sigma70_r2"/>
    <property type="match status" value="1"/>
</dbReference>